<reference evidence="4 5" key="1">
    <citation type="submission" date="2017-06" db="EMBL/GenBank/DDBJ databases">
        <authorList>
            <person name="Kim H.J."/>
            <person name="Triplett B.A."/>
        </authorList>
    </citation>
    <scope>NUCLEOTIDE SEQUENCE [LARGE SCALE GENOMIC DNA]</scope>
    <source>
        <strain evidence="4 5">DSM 22179</strain>
    </source>
</reference>
<dbReference type="PANTHER" id="PTHR43248:SF2">
    <property type="entry name" value="PROLYL AMINOPEPTIDASE"/>
    <property type="match status" value="1"/>
</dbReference>
<dbReference type="AlphaFoldDB" id="A0A212T8P3"/>
<dbReference type="Proteomes" id="UP000198122">
    <property type="component" value="Unassembled WGS sequence"/>
</dbReference>
<dbReference type="SUPFAM" id="SSF53474">
    <property type="entry name" value="alpha/beta-Hydrolases"/>
    <property type="match status" value="1"/>
</dbReference>
<dbReference type="GO" id="GO:0006508">
    <property type="term" value="P:proteolysis"/>
    <property type="evidence" value="ECO:0007669"/>
    <property type="project" value="InterPro"/>
</dbReference>
<dbReference type="Gene3D" id="3.40.50.1820">
    <property type="entry name" value="alpha/beta hydrolase"/>
    <property type="match status" value="1"/>
</dbReference>
<dbReference type="InterPro" id="IPR051601">
    <property type="entry name" value="Serine_prot/Carboxylest_S33"/>
</dbReference>
<organism evidence="4 5">
    <name type="scientific">Kytococcus aerolatus</name>
    <dbReference type="NCBI Taxonomy" id="592308"/>
    <lineage>
        <taxon>Bacteria</taxon>
        <taxon>Bacillati</taxon>
        <taxon>Actinomycetota</taxon>
        <taxon>Actinomycetes</taxon>
        <taxon>Micrococcales</taxon>
        <taxon>Kytococcaceae</taxon>
        <taxon>Kytococcus</taxon>
    </lineage>
</organism>
<dbReference type="InterPro" id="IPR000073">
    <property type="entry name" value="AB_hydrolase_1"/>
</dbReference>
<dbReference type="InterPro" id="IPR029058">
    <property type="entry name" value="AB_hydrolase_fold"/>
</dbReference>
<proteinExistence type="inferred from homology"/>
<accession>A0A212T8P3</accession>
<evidence type="ECO:0000313" key="4">
    <source>
        <dbReference type="EMBL" id="SNC62427.1"/>
    </source>
</evidence>
<keyword evidence="5" id="KW-1185">Reference proteome</keyword>
<dbReference type="PRINTS" id="PR00793">
    <property type="entry name" value="PROAMNOPTASE"/>
</dbReference>
<dbReference type="OrthoDB" id="9796770at2"/>
<dbReference type="GO" id="GO:0004177">
    <property type="term" value="F:aminopeptidase activity"/>
    <property type="evidence" value="ECO:0007669"/>
    <property type="project" value="UniProtKB-EC"/>
</dbReference>
<dbReference type="Pfam" id="PF00561">
    <property type="entry name" value="Abhydrolase_1"/>
    <property type="match status" value="1"/>
</dbReference>
<evidence type="ECO:0000259" key="3">
    <source>
        <dbReference type="Pfam" id="PF00561"/>
    </source>
</evidence>
<sequence>MQQTTEYQPGLTIRTLRLEAPVDHGLARPPAIGPDAPADVALPADTLELFARVVTGTDGADKPYLVFLQGGPGGEAPRPSLTTSTPSWLRRALQDYQVVMLDQRGTGLSTPVGSTLGPRRTAPGLTGVLASTTPAQQAAYLQHFRADSIVADCELVRQALGAEQWTVLGQSFGGFTSLHYLATHPESLAGALITGGLPPVDHTIEEVYGTTWELMIGKSEEHHRRFPGDRARLAELTERAAAGEIVLPNGDVVSPERFRTVGHGLGMSWGSERLHHLLERDHTSSAFAADLEGMLPFGGRNPLYSVLHESSMADGVSTRWAADRTMPDAVAADPTLFGGEHLHRSLFTEDSLLAPFAEAADLLAEVEWAELYPAEALRRADVPVAAAVYSNDAYVPRDFSLEAAALLPDARVYETSAHEHNGLGAGEDVLDHLIGLLQGTRWR</sequence>
<dbReference type="PANTHER" id="PTHR43248">
    <property type="entry name" value="2-SUCCINYL-6-HYDROXY-2,4-CYCLOHEXADIENE-1-CARBOXYLATE SYNTHASE"/>
    <property type="match status" value="1"/>
</dbReference>
<dbReference type="EMBL" id="FYEZ01000001">
    <property type="protein sequence ID" value="SNC62427.1"/>
    <property type="molecule type" value="Genomic_DNA"/>
</dbReference>
<feature type="domain" description="AB hydrolase-1" evidence="3">
    <location>
        <begin position="64"/>
        <end position="206"/>
    </location>
</feature>
<evidence type="ECO:0000313" key="5">
    <source>
        <dbReference type="Proteomes" id="UP000198122"/>
    </source>
</evidence>
<keyword evidence="2 4" id="KW-0378">Hydrolase</keyword>
<comment type="similarity">
    <text evidence="1">Belongs to the peptidase S33 family.</text>
</comment>
<evidence type="ECO:0000256" key="1">
    <source>
        <dbReference type="ARBA" id="ARBA00010088"/>
    </source>
</evidence>
<gene>
    <name evidence="4" type="ORF">SAMN05445756_0693</name>
</gene>
<protein>
    <submittedName>
        <fullName evidence="4">Alpha/beta hydrolase fold</fullName>
    </submittedName>
</protein>
<name>A0A212T8P3_9MICO</name>
<evidence type="ECO:0000256" key="2">
    <source>
        <dbReference type="ARBA" id="ARBA00022801"/>
    </source>
</evidence>
<dbReference type="RefSeq" id="WP_088817656.1">
    <property type="nucleotide sequence ID" value="NZ_FYEZ01000001.1"/>
</dbReference>
<dbReference type="InterPro" id="IPR002410">
    <property type="entry name" value="Peptidase_S33"/>
</dbReference>